<gene>
    <name evidence="8" type="ORF">FHS40_000116</name>
</gene>
<dbReference type="CDD" id="cd14014">
    <property type="entry name" value="STKc_PknB_like"/>
    <property type="match status" value="1"/>
</dbReference>
<dbReference type="RefSeq" id="WP_229878825.1">
    <property type="nucleotide sequence ID" value="NZ_BMSQ01000003.1"/>
</dbReference>
<dbReference type="EMBL" id="JACHJD010000001">
    <property type="protein sequence ID" value="MBB5101063.1"/>
    <property type="molecule type" value="Genomic_DNA"/>
</dbReference>
<dbReference type="GO" id="GO:0004674">
    <property type="term" value="F:protein serine/threonine kinase activity"/>
    <property type="evidence" value="ECO:0007669"/>
    <property type="project" value="TreeGrafter"/>
</dbReference>
<evidence type="ECO:0000313" key="9">
    <source>
        <dbReference type="Proteomes" id="UP000549009"/>
    </source>
</evidence>
<evidence type="ECO:0000313" key="8">
    <source>
        <dbReference type="EMBL" id="MBB5101063.1"/>
    </source>
</evidence>
<dbReference type="GO" id="GO:0005524">
    <property type="term" value="F:ATP binding"/>
    <property type="evidence" value="ECO:0007669"/>
    <property type="project" value="UniProtKB-UniRule"/>
</dbReference>
<reference evidence="8 9" key="1">
    <citation type="submission" date="2020-08" db="EMBL/GenBank/DDBJ databases">
        <title>Genomic Encyclopedia of Type Strains, Phase III (KMG-III): the genomes of soil and plant-associated and newly described type strains.</title>
        <authorList>
            <person name="Whitman W."/>
        </authorList>
    </citation>
    <scope>NUCLEOTIDE SEQUENCE [LARGE SCALE GENOMIC DNA]</scope>
    <source>
        <strain evidence="8 9">CECT 3146</strain>
    </source>
</reference>
<evidence type="ECO:0000256" key="5">
    <source>
        <dbReference type="PROSITE-ProRule" id="PRU10141"/>
    </source>
</evidence>
<evidence type="ECO:0000256" key="1">
    <source>
        <dbReference type="ARBA" id="ARBA00022679"/>
    </source>
</evidence>
<keyword evidence="9" id="KW-1185">Reference proteome</keyword>
<dbReference type="SMART" id="SM00220">
    <property type="entry name" value="S_TKc"/>
    <property type="match status" value="1"/>
</dbReference>
<accession>A0A7W8APL8</accession>
<evidence type="ECO:0000256" key="6">
    <source>
        <dbReference type="SAM" id="MobiDB-lite"/>
    </source>
</evidence>
<dbReference type="Pfam" id="PF00069">
    <property type="entry name" value="Pkinase"/>
    <property type="match status" value="1"/>
</dbReference>
<dbReference type="SUPFAM" id="SSF56112">
    <property type="entry name" value="Protein kinase-like (PK-like)"/>
    <property type="match status" value="1"/>
</dbReference>
<sequence length="593" mass="62098">MATFETLEPEDPRQVGRYRIVARLGAGGMGRVYLARSPGERLFAVKVVRPELAEGGDFRRRFAREVAAARRVSGAFTAAVVDAAPDASPPWLATVYVPGIALGEAVLRHGPWPARPVLALGAGLAEALEAIHSAGIVHRDLKPSNILLAADGPRVIDFGISFQSEASKLTQTGMVFGTPGFMSPEQLTGHPVGPASDVFALGAVLAYTAMGTGPFGTGAPHALHYRAVHEQPCLASLPTDLRTVVSACLAKPPEQRPTVAALLHRLTTAGGTRGDTSAVMRLLAEPGWMPAQVARLVRDQTNPALLRTPPVATQPDANASAAAPSATAAGTAAPDAHRGRTMTGRRPAPAPEPASPPIAHSHPRLLPVALSAALLLVLGSVLYVLKEQPWRSGTQTHSADRPGCDRTDAAVSWRAVDTTSTCSSYGTTLRKLRDANGLIAENNAELQFRVSDRSFPSHYRLSVDVDALTEADPTAQGACAGFATHTNGSGTTFEELAVCSGSGTTGKFSLIKVLHGTEIDRDEKPLPPGGGPFNLTADVSADTVTFSVRASGGQSSSLRTTAVASTTSHVGLTVFWKTAGAHATFSNFRYEPR</sequence>
<keyword evidence="1" id="KW-0808">Transferase</keyword>
<dbReference type="PANTHER" id="PTHR43289">
    <property type="entry name" value="MITOGEN-ACTIVATED PROTEIN KINASE KINASE KINASE 20-RELATED"/>
    <property type="match status" value="1"/>
</dbReference>
<dbReference type="PANTHER" id="PTHR43289:SF34">
    <property type="entry name" value="SERINE_THREONINE-PROTEIN KINASE YBDM-RELATED"/>
    <property type="match status" value="1"/>
</dbReference>
<feature type="binding site" evidence="5">
    <location>
        <position position="46"/>
    </location>
    <ligand>
        <name>ATP</name>
        <dbReference type="ChEBI" id="CHEBI:30616"/>
    </ligand>
</feature>
<dbReference type="InterPro" id="IPR008271">
    <property type="entry name" value="Ser/Thr_kinase_AS"/>
</dbReference>
<protein>
    <recommendedName>
        <fullName evidence="7">Protein kinase domain-containing protein</fullName>
    </recommendedName>
</protein>
<dbReference type="Gene3D" id="2.60.120.200">
    <property type="match status" value="1"/>
</dbReference>
<keyword evidence="3" id="KW-0418">Kinase</keyword>
<dbReference type="Proteomes" id="UP000549009">
    <property type="component" value="Unassembled WGS sequence"/>
</dbReference>
<dbReference type="Gene3D" id="3.30.200.20">
    <property type="entry name" value="Phosphorylase Kinase, domain 1"/>
    <property type="match status" value="1"/>
</dbReference>
<dbReference type="PROSITE" id="PS00108">
    <property type="entry name" value="PROTEIN_KINASE_ST"/>
    <property type="match status" value="1"/>
</dbReference>
<evidence type="ECO:0000256" key="2">
    <source>
        <dbReference type="ARBA" id="ARBA00022741"/>
    </source>
</evidence>
<dbReference type="InterPro" id="IPR011009">
    <property type="entry name" value="Kinase-like_dom_sf"/>
</dbReference>
<feature type="compositionally biased region" description="Low complexity" evidence="6">
    <location>
        <begin position="313"/>
        <end position="334"/>
    </location>
</feature>
<dbReference type="PROSITE" id="PS00107">
    <property type="entry name" value="PROTEIN_KINASE_ATP"/>
    <property type="match status" value="1"/>
</dbReference>
<evidence type="ECO:0000259" key="7">
    <source>
        <dbReference type="PROSITE" id="PS50011"/>
    </source>
</evidence>
<dbReference type="InterPro" id="IPR017441">
    <property type="entry name" value="Protein_kinase_ATP_BS"/>
</dbReference>
<proteinExistence type="predicted"/>
<feature type="region of interest" description="Disordered" evidence="6">
    <location>
        <begin position="306"/>
        <end position="359"/>
    </location>
</feature>
<dbReference type="PROSITE" id="PS50011">
    <property type="entry name" value="PROTEIN_KINASE_DOM"/>
    <property type="match status" value="1"/>
</dbReference>
<comment type="caution">
    <text evidence="8">The sequence shown here is derived from an EMBL/GenBank/DDBJ whole genome shotgun (WGS) entry which is preliminary data.</text>
</comment>
<keyword evidence="4 5" id="KW-0067">ATP-binding</keyword>
<keyword evidence="2 5" id="KW-0547">Nucleotide-binding</keyword>
<evidence type="ECO:0000256" key="3">
    <source>
        <dbReference type="ARBA" id="ARBA00022777"/>
    </source>
</evidence>
<dbReference type="AlphaFoldDB" id="A0A7W8APL8"/>
<dbReference type="Gene3D" id="1.10.510.10">
    <property type="entry name" value="Transferase(Phosphotransferase) domain 1"/>
    <property type="match status" value="1"/>
</dbReference>
<name>A0A7W8APL8_STRST</name>
<evidence type="ECO:0000256" key="4">
    <source>
        <dbReference type="ARBA" id="ARBA00022840"/>
    </source>
</evidence>
<feature type="domain" description="Protein kinase" evidence="7">
    <location>
        <begin position="18"/>
        <end position="267"/>
    </location>
</feature>
<dbReference type="InterPro" id="IPR000719">
    <property type="entry name" value="Prot_kinase_dom"/>
</dbReference>
<organism evidence="8 9">
    <name type="scientific">Streptomyces spectabilis</name>
    <dbReference type="NCBI Taxonomy" id="68270"/>
    <lineage>
        <taxon>Bacteria</taxon>
        <taxon>Bacillati</taxon>
        <taxon>Actinomycetota</taxon>
        <taxon>Actinomycetes</taxon>
        <taxon>Kitasatosporales</taxon>
        <taxon>Streptomycetaceae</taxon>
        <taxon>Streptomyces</taxon>
    </lineage>
</organism>